<dbReference type="AlphaFoldDB" id="A0A2I0AC69"/>
<dbReference type="EMBL" id="KZ452000">
    <property type="protein sequence ID" value="PKA53106.1"/>
    <property type="molecule type" value="Genomic_DNA"/>
</dbReference>
<evidence type="ECO:0000256" key="1">
    <source>
        <dbReference type="SAM" id="Coils"/>
    </source>
</evidence>
<name>A0A2I0AC69_9ASPA</name>
<organism evidence="3 4">
    <name type="scientific">Apostasia shenzhenica</name>
    <dbReference type="NCBI Taxonomy" id="1088818"/>
    <lineage>
        <taxon>Eukaryota</taxon>
        <taxon>Viridiplantae</taxon>
        <taxon>Streptophyta</taxon>
        <taxon>Embryophyta</taxon>
        <taxon>Tracheophyta</taxon>
        <taxon>Spermatophyta</taxon>
        <taxon>Magnoliopsida</taxon>
        <taxon>Liliopsida</taxon>
        <taxon>Asparagales</taxon>
        <taxon>Orchidaceae</taxon>
        <taxon>Apostasioideae</taxon>
        <taxon>Apostasia</taxon>
    </lineage>
</organism>
<reference evidence="3 4" key="1">
    <citation type="journal article" date="2017" name="Nature">
        <title>The Apostasia genome and the evolution of orchids.</title>
        <authorList>
            <person name="Zhang G.Q."/>
            <person name="Liu K.W."/>
            <person name="Li Z."/>
            <person name="Lohaus R."/>
            <person name="Hsiao Y.Y."/>
            <person name="Niu S.C."/>
            <person name="Wang J.Y."/>
            <person name="Lin Y.C."/>
            <person name="Xu Q."/>
            <person name="Chen L.J."/>
            <person name="Yoshida K."/>
            <person name="Fujiwara S."/>
            <person name="Wang Z.W."/>
            <person name="Zhang Y.Q."/>
            <person name="Mitsuda N."/>
            <person name="Wang M."/>
            <person name="Liu G.H."/>
            <person name="Pecoraro L."/>
            <person name="Huang H.X."/>
            <person name="Xiao X.J."/>
            <person name="Lin M."/>
            <person name="Wu X.Y."/>
            <person name="Wu W.L."/>
            <person name="Chen Y.Y."/>
            <person name="Chang S.B."/>
            <person name="Sakamoto S."/>
            <person name="Ohme-Takagi M."/>
            <person name="Yagi M."/>
            <person name="Zeng S.J."/>
            <person name="Shen C.Y."/>
            <person name="Yeh C.M."/>
            <person name="Luo Y.B."/>
            <person name="Tsai W.C."/>
            <person name="Van de Peer Y."/>
            <person name="Liu Z.J."/>
        </authorList>
    </citation>
    <scope>NUCLEOTIDE SEQUENCE [LARGE SCALE GENOMIC DNA]</scope>
    <source>
        <strain evidence="4">cv. Shenzhen</strain>
        <tissue evidence="3">Stem</tissue>
    </source>
</reference>
<proteinExistence type="predicted"/>
<evidence type="ECO:0000313" key="4">
    <source>
        <dbReference type="Proteomes" id="UP000236161"/>
    </source>
</evidence>
<keyword evidence="1" id="KW-0175">Coiled coil</keyword>
<feature type="compositionally biased region" description="Polar residues" evidence="2">
    <location>
        <begin position="24"/>
        <end position="35"/>
    </location>
</feature>
<keyword evidence="4" id="KW-1185">Reference proteome</keyword>
<feature type="compositionally biased region" description="Acidic residues" evidence="2">
    <location>
        <begin position="36"/>
        <end position="50"/>
    </location>
</feature>
<gene>
    <name evidence="3" type="ORF">AXF42_Ash019014</name>
</gene>
<accession>A0A2I0AC69</accession>
<evidence type="ECO:0000256" key="2">
    <source>
        <dbReference type="SAM" id="MobiDB-lite"/>
    </source>
</evidence>
<protein>
    <submittedName>
        <fullName evidence="3">Uncharacterized protein</fullName>
    </submittedName>
</protein>
<dbReference type="Proteomes" id="UP000236161">
    <property type="component" value="Unassembled WGS sequence"/>
</dbReference>
<feature type="region of interest" description="Disordered" evidence="2">
    <location>
        <begin position="22"/>
        <end position="57"/>
    </location>
</feature>
<evidence type="ECO:0000313" key="3">
    <source>
        <dbReference type="EMBL" id="PKA53106.1"/>
    </source>
</evidence>
<feature type="coiled-coil region" evidence="1">
    <location>
        <begin position="61"/>
        <end position="137"/>
    </location>
</feature>
<sequence length="206" mass="23860">MKRKKKKKEDDSFKKKVIAVRAASPNTFDNDTTSSGDEEANIDDEDDKEESSEKVKDSLSYDELEENLFDLIHEYEKLKNKYFSLKKVHLTCESSCNALKNKINELILHDENLSKLNEELNMHVSRLTKENEILKVRSNMHNINIKNKIISTQSTKIKLNTRSSSNNSSHAHMYTMPHITCNFCNKHGHVSHTCMIRRSMLSSRIT</sequence>